<feature type="compositionally biased region" description="Polar residues" evidence="1">
    <location>
        <begin position="405"/>
        <end position="423"/>
    </location>
</feature>
<feature type="compositionally biased region" description="Polar residues" evidence="1">
    <location>
        <begin position="321"/>
        <end position="330"/>
    </location>
</feature>
<proteinExistence type="predicted"/>
<feature type="region of interest" description="Disordered" evidence="1">
    <location>
        <begin position="360"/>
        <end position="384"/>
    </location>
</feature>
<sequence length="539" mass="60428">MDLKGKNCMKSLNPEEVYKGLAPEDQTAPQNQTLQQKTKIDKNLMPLLSLHQYTSLGKDQVPIHPISKTQSIDPQIQSIRQNQKSSLHPSPLYSSLLDTPSLPTWSYQETLSLITLLQERQSLLMQQLPHLTTAKPAESQTDSQVHSTIGTIRESQAQSPVKEQKTTIKEGRIVMRNSQDQCSTPVGKAYSPILKSQNHPQNLQSLLANKLNINTQLELLPLLALPQIEEGRGSQCYEELEPPHLLPSMYDRERKPSPTATSAHPNKTAAEVKILINTKINDISSSLTSKMKSQGIPLLNFAASSTPTNQSPTQRSRRSGHQTPSMTPTRGNKERLFEAQPANICPIQAPYQSIRGRIKDKKDISVSNQASTNNQSKVEETFNSQQGVVHFTSRRQTTPSIIRFSITNKQNKPQNPQERPQGTDQERLRQEVPSTQQTQRDKNAHFSLTQAQAQQHFNLLNDPPPTSLSMNSYRNTNARLAATQMVKKPEARSPIRIIVTGSQTVKPLSFFGMRPNFQSSVQSPFSHITIAKKSEDYMF</sequence>
<organism evidence="2 3">
    <name type="scientific">Halteria grandinella</name>
    <dbReference type="NCBI Taxonomy" id="5974"/>
    <lineage>
        <taxon>Eukaryota</taxon>
        <taxon>Sar</taxon>
        <taxon>Alveolata</taxon>
        <taxon>Ciliophora</taxon>
        <taxon>Intramacronucleata</taxon>
        <taxon>Spirotrichea</taxon>
        <taxon>Stichotrichia</taxon>
        <taxon>Sporadotrichida</taxon>
        <taxon>Halteriidae</taxon>
        <taxon>Halteria</taxon>
    </lineage>
</organism>
<comment type="caution">
    <text evidence="2">The sequence shown here is derived from an EMBL/GenBank/DDBJ whole genome shotgun (WGS) entry which is preliminary data.</text>
</comment>
<feature type="region of interest" description="Disordered" evidence="1">
    <location>
        <begin position="247"/>
        <end position="266"/>
    </location>
</feature>
<evidence type="ECO:0000256" key="1">
    <source>
        <dbReference type="SAM" id="MobiDB-lite"/>
    </source>
</evidence>
<feature type="compositionally biased region" description="Polar residues" evidence="1">
    <location>
        <begin position="365"/>
        <end position="384"/>
    </location>
</feature>
<dbReference type="EMBL" id="RRYP01001035">
    <property type="protein sequence ID" value="TNV86500.1"/>
    <property type="molecule type" value="Genomic_DNA"/>
</dbReference>
<keyword evidence="3" id="KW-1185">Reference proteome</keyword>
<gene>
    <name evidence="2" type="ORF">FGO68_gene9929</name>
</gene>
<feature type="region of interest" description="Disordered" evidence="1">
    <location>
        <begin position="301"/>
        <end position="331"/>
    </location>
</feature>
<dbReference type="Proteomes" id="UP000785679">
    <property type="component" value="Unassembled WGS sequence"/>
</dbReference>
<protein>
    <submittedName>
        <fullName evidence="2">Uncharacterized protein</fullName>
    </submittedName>
</protein>
<feature type="compositionally biased region" description="Polar residues" evidence="1">
    <location>
        <begin position="302"/>
        <end position="314"/>
    </location>
</feature>
<accession>A0A8J8P630</accession>
<name>A0A8J8P630_HALGN</name>
<reference evidence="2" key="1">
    <citation type="submission" date="2019-06" db="EMBL/GenBank/DDBJ databases">
        <authorList>
            <person name="Zheng W."/>
        </authorList>
    </citation>
    <scope>NUCLEOTIDE SEQUENCE</scope>
    <source>
        <strain evidence="2">QDHG01</strain>
    </source>
</reference>
<feature type="region of interest" description="Disordered" evidence="1">
    <location>
        <begin position="405"/>
        <end position="443"/>
    </location>
</feature>
<evidence type="ECO:0000313" key="3">
    <source>
        <dbReference type="Proteomes" id="UP000785679"/>
    </source>
</evidence>
<dbReference type="AlphaFoldDB" id="A0A8J8P630"/>
<evidence type="ECO:0000313" key="2">
    <source>
        <dbReference type="EMBL" id="TNV86500.1"/>
    </source>
</evidence>